<comment type="caution">
    <text evidence="2">The sequence shown here is derived from an EMBL/GenBank/DDBJ whole genome shotgun (WGS) entry which is preliminary data.</text>
</comment>
<feature type="transmembrane region" description="Helical" evidence="1">
    <location>
        <begin position="36"/>
        <end position="53"/>
    </location>
</feature>
<protein>
    <submittedName>
        <fullName evidence="2">Uncharacterized protein</fullName>
    </submittedName>
</protein>
<name>A0ABT6NBQ2_9FIRM</name>
<feature type="transmembrane region" description="Helical" evidence="1">
    <location>
        <begin position="59"/>
        <end position="78"/>
    </location>
</feature>
<keyword evidence="1" id="KW-0812">Transmembrane</keyword>
<dbReference type="Proteomes" id="UP001158045">
    <property type="component" value="Unassembled WGS sequence"/>
</dbReference>
<evidence type="ECO:0000256" key="1">
    <source>
        <dbReference type="SAM" id="Phobius"/>
    </source>
</evidence>
<dbReference type="RefSeq" id="WP_281093676.1">
    <property type="nucleotide sequence ID" value="NZ_JARYZI010000003.1"/>
</dbReference>
<feature type="transmembrane region" description="Helical" evidence="1">
    <location>
        <begin position="188"/>
        <end position="210"/>
    </location>
</feature>
<dbReference type="EMBL" id="JARYZI010000003">
    <property type="protein sequence ID" value="MDH8677851.1"/>
    <property type="molecule type" value="Genomic_DNA"/>
</dbReference>
<organism evidence="2 3">
    <name type="scientific">Fusibacter bizertensis</name>
    <dbReference type="NCBI Taxonomy" id="1488331"/>
    <lineage>
        <taxon>Bacteria</taxon>
        <taxon>Bacillati</taxon>
        <taxon>Bacillota</taxon>
        <taxon>Clostridia</taxon>
        <taxon>Eubacteriales</taxon>
        <taxon>Eubacteriales Family XII. Incertae Sedis</taxon>
        <taxon>Fusibacter</taxon>
    </lineage>
</organism>
<keyword evidence="1" id="KW-1133">Transmembrane helix</keyword>
<evidence type="ECO:0000313" key="3">
    <source>
        <dbReference type="Proteomes" id="UP001158045"/>
    </source>
</evidence>
<accession>A0ABT6NBQ2</accession>
<keyword evidence="3" id="KW-1185">Reference proteome</keyword>
<gene>
    <name evidence="2" type="ORF">QE109_06815</name>
</gene>
<feature type="transmembrane region" description="Helical" evidence="1">
    <location>
        <begin position="6"/>
        <end position="24"/>
    </location>
</feature>
<reference evidence="2 3" key="1">
    <citation type="submission" date="2023-04" db="EMBL/GenBank/DDBJ databases">
        <title>Fusibacter bizertensis strain WBS, isolated from littoral bottom sediments of the Arctic seas - biochemical and genomic analysis.</title>
        <authorList>
            <person name="Brioukhanov A.L."/>
        </authorList>
    </citation>
    <scope>NUCLEOTIDE SEQUENCE [LARGE SCALE GENOMIC DNA]</scope>
    <source>
        <strain evidence="2 3">WBS</strain>
    </source>
</reference>
<proteinExistence type="predicted"/>
<sequence length="353" mass="41421">MVLQIVIFVLLLILAVIIPLEHIFGKRKNMINTSSTFSFVMALFLVNILTTAGNRYDSIGFLVATLVLIFFSFIGGVFNKIYSGNEYNIPDFETVSVEKVFQKGLDYLRFPEYNREVQQENKKVKYTFENEKYKVEFNTKKYFFESGYYHTIIFKNSMPKEMKRNLLEFMEDYLKQQGEPQVRWRTRIIEAVIVFVIVVGAMGFMNYSILNPKTIEQIYTDMPDTIMIEKYDPVTQELESVTITDTDVIDDLLTPVTNAYAFIISNTYLDEKDTQFTYRLSIPGNARELYYQSSAIHMYYNYEALSHGDSLWMKFMVYINNIYSQKDGVYYYLINDDTYAGRDAEAIISQYFN</sequence>
<evidence type="ECO:0000313" key="2">
    <source>
        <dbReference type="EMBL" id="MDH8677851.1"/>
    </source>
</evidence>
<keyword evidence="1" id="KW-0472">Membrane</keyword>